<evidence type="ECO:0000313" key="3">
    <source>
        <dbReference type="Proteomes" id="UP000199026"/>
    </source>
</evidence>
<keyword evidence="1" id="KW-0472">Membrane</keyword>
<sequence>MVKINREYLDPALLALNKHNNALVEKYKAQQHAVHLASQAVADRQQSKLISSRNLSRGWMISIVLVGFGVMIALIAWSLPKLVVQLRSPVATIQPILSSSELNKEPSPAAVSASSSDIVTSAPPPALIVPTYAREQGSTTCIQSESFESPCTDSVVLENGSTYNGTWSNGAANGEGEITFLDNGSVRGTWQDGALIEILDVSTPAASPTITSSVTLFTTKTVPDLSSKFKTVSVGHNFNSPSDTTWEDAYCYTLVMERGDKVMINLSRIDNFNEKISLLDYDNNMKISRNEYERAQGMCPYKYTNF</sequence>
<gene>
    <name evidence="2" type="ORF">SAMN05444486_102901</name>
</gene>
<dbReference type="AlphaFoldDB" id="A0A1H3L2T7"/>
<evidence type="ECO:0000313" key="2">
    <source>
        <dbReference type="EMBL" id="SDY58539.1"/>
    </source>
</evidence>
<evidence type="ECO:0000256" key="1">
    <source>
        <dbReference type="SAM" id="Phobius"/>
    </source>
</evidence>
<protein>
    <recommendedName>
        <fullName evidence="4">MORN repeat-containing protein</fullName>
    </recommendedName>
</protein>
<dbReference type="EMBL" id="FNPR01000002">
    <property type="protein sequence ID" value="SDY58539.1"/>
    <property type="molecule type" value="Genomic_DNA"/>
</dbReference>
<keyword evidence="1" id="KW-0812">Transmembrane</keyword>
<dbReference type="Gene3D" id="2.20.110.10">
    <property type="entry name" value="Histone H3 K4-specific methyltransferase SET7/9 N-terminal domain"/>
    <property type="match status" value="1"/>
</dbReference>
<name>A0A1H3L2T7_9RHOB</name>
<accession>A0A1H3L2T7</accession>
<dbReference type="RefSeq" id="WP_089891423.1">
    <property type="nucleotide sequence ID" value="NZ_FNPR01000002.1"/>
</dbReference>
<organism evidence="2 3">
    <name type="scientific">Lentibacter algarum</name>
    <dbReference type="NCBI Taxonomy" id="576131"/>
    <lineage>
        <taxon>Bacteria</taxon>
        <taxon>Pseudomonadati</taxon>
        <taxon>Pseudomonadota</taxon>
        <taxon>Alphaproteobacteria</taxon>
        <taxon>Rhodobacterales</taxon>
        <taxon>Roseobacteraceae</taxon>
        <taxon>Lentibacter</taxon>
    </lineage>
</organism>
<dbReference type="GeneID" id="78124953"/>
<proteinExistence type="predicted"/>
<keyword evidence="1" id="KW-1133">Transmembrane helix</keyword>
<keyword evidence="3" id="KW-1185">Reference proteome</keyword>
<dbReference type="SUPFAM" id="SSF82185">
    <property type="entry name" value="Histone H3 K4-specific methyltransferase SET7/9 N-terminal domain"/>
    <property type="match status" value="1"/>
</dbReference>
<reference evidence="2 3" key="1">
    <citation type="submission" date="2016-10" db="EMBL/GenBank/DDBJ databases">
        <authorList>
            <person name="de Groot N.N."/>
        </authorList>
    </citation>
    <scope>NUCLEOTIDE SEQUENCE [LARGE SCALE GENOMIC DNA]</scope>
    <source>
        <strain evidence="2 3">DSM 24677</strain>
    </source>
</reference>
<evidence type="ECO:0008006" key="4">
    <source>
        <dbReference type="Google" id="ProtNLM"/>
    </source>
</evidence>
<feature type="transmembrane region" description="Helical" evidence="1">
    <location>
        <begin position="58"/>
        <end position="79"/>
    </location>
</feature>
<dbReference type="OrthoDB" id="7159040at2"/>
<dbReference type="Proteomes" id="UP000199026">
    <property type="component" value="Unassembled WGS sequence"/>
</dbReference>